<keyword evidence="1" id="KW-0175">Coiled coil</keyword>
<feature type="domain" description="D-glutamate N-acetyltransferase-like N-terminal" evidence="3">
    <location>
        <begin position="43"/>
        <end position="126"/>
    </location>
</feature>
<evidence type="ECO:0000259" key="2">
    <source>
        <dbReference type="Pfam" id="PF07755"/>
    </source>
</evidence>
<dbReference type="OrthoDB" id="9778498at2"/>
<dbReference type="InterPro" id="IPR035086">
    <property type="entry name" value="DgcN-like_C"/>
</dbReference>
<dbReference type="SUPFAM" id="SSF52540">
    <property type="entry name" value="P-loop containing nucleoside triphosphate hydrolases"/>
    <property type="match status" value="1"/>
</dbReference>
<dbReference type="Pfam" id="PF07755">
    <property type="entry name" value="DUF1611"/>
    <property type="match status" value="1"/>
</dbReference>
<dbReference type="NCBIfam" id="NF041892">
    <property type="entry name" value="DgcN"/>
    <property type="match status" value="1"/>
</dbReference>
<gene>
    <name evidence="4" type="ORF">CWE21_06100</name>
</gene>
<evidence type="ECO:0000256" key="1">
    <source>
        <dbReference type="SAM" id="Coils"/>
    </source>
</evidence>
<sequence>MLELKTPYLLFIGHATDPLSIKMAKSAADWSPEKCLGEVRSPGCTVSTGLPAMTIAEGIAAGAKSLVLGFANSGGHLDDQWLPMIHEAIEAGLDIISGLHDRLNAYEELVAAAQRKNVRLLDIRHPTKRLKTGKGYRRDGKRLLTVGTDCSVGKMYTSLSLTREMQQRGMSVTFRATGQSGILVAGEGIAVDCVVADFIAGAIEELAPANAAEHWDIIEGQGSLFHPAFAGVSLGLLHGAQADALVVCHALGRTSMRAIDNRPLPSLAETIALNEQMARVTNPNAKVVGIAVNTSAVSDEEAKTYCRKVESEFGLPCVDPIRHGVASIVDKLEGF</sequence>
<dbReference type="PIRSF" id="PIRSF026760">
    <property type="entry name" value="UCP026760"/>
    <property type="match status" value="1"/>
</dbReference>
<dbReference type="AlphaFoldDB" id="A0A432XH80"/>
<feature type="coiled-coil region" evidence="1">
    <location>
        <begin position="96"/>
        <end position="123"/>
    </location>
</feature>
<name>A0A432XH80_9GAMM</name>
<dbReference type="Gene3D" id="3.40.50.300">
    <property type="entry name" value="P-loop containing nucleotide triphosphate hydrolases"/>
    <property type="match status" value="1"/>
</dbReference>
<dbReference type="Gene3D" id="3.40.50.720">
    <property type="entry name" value="NAD(P)-binding Rossmann-like Domain"/>
    <property type="match status" value="1"/>
</dbReference>
<dbReference type="RefSeq" id="WP_126833571.1">
    <property type="nucleotide sequence ID" value="NZ_PIPT01000004.1"/>
</dbReference>
<evidence type="ECO:0000313" key="5">
    <source>
        <dbReference type="Proteomes" id="UP000286678"/>
    </source>
</evidence>
<dbReference type="InterPro" id="IPR027417">
    <property type="entry name" value="P-loop_NTPase"/>
</dbReference>
<feature type="domain" description="D-glutamate N-acetyltransferase-like C-terminal" evidence="2">
    <location>
        <begin position="132"/>
        <end position="329"/>
    </location>
</feature>
<dbReference type="Pfam" id="PF17396">
    <property type="entry name" value="DUF1611_N"/>
    <property type="match status" value="1"/>
</dbReference>
<evidence type="ECO:0000259" key="3">
    <source>
        <dbReference type="Pfam" id="PF17396"/>
    </source>
</evidence>
<organism evidence="4 5">
    <name type="scientific">Pseudidiomarina aquimaris</name>
    <dbReference type="NCBI Taxonomy" id="641841"/>
    <lineage>
        <taxon>Bacteria</taxon>
        <taxon>Pseudomonadati</taxon>
        <taxon>Pseudomonadota</taxon>
        <taxon>Gammaproteobacteria</taxon>
        <taxon>Alteromonadales</taxon>
        <taxon>Idiomarinaceae</taxon>
        <taxon>Pseudidiomarina</taxon>
    </lineage>
</organism>
<evidence type="ECO:0000313" key="4">
    <source>
        <dbReference type="EMBL" id="RUO48119.1"/>
    </source>
</evidence>
<reference evidence="5" key="1">
    <citation type="journal article" date="2018" name="Front. Microbiol.">
        <title>Genome-Based Analysis Reveals the Taxonomy and Diversity of the Family Idiomarinaceae.</title>
        <authorList>
            <person name="Liu Y."/>
            <person name="Lai Q."/>
            <person name="Shao Z."/>
        </authorList>
    </citation>
    <scope>NUCLEOTIDE SEQUENCE [LARGE SCALE GENOMIC DNA]</scope>
    <source>
        <strain evidence="5">SW15</strain>
    </source>
</reference>
<proteinExistence type="predicted"/>
<comment type="caution">
    <text evidence="4">The sequence shown here is derived from an EMBL/GenBank/DDBJ whole genome shotgun (WGS) entry which is preliminary data.</text>
</comment>
<dbReference type="PANTHER" id="PTHR40690:SF1">
    <property type="entry name" value="DUF1611 DOMAIN-CONTAINING PROTEIN"/>
    <property type="match status" value="1"/>
</dbReference>
<dbReference type="PANTHER" id="PTHR40690">
    <property type="entry name" value="GLL3100 PROTEIN"/>
    <property type="match status" value="1"/>
</dbReference>
<dbReference type="InterPro" id="IPR011669">
    <property type="entry name" value="DgcN-like"/>
</dbReference>
<dbReference type="EMBL" id="PIPT01000004">
    <property type="protein sequence ID" value="RUO48119.1"/>
    <property type="molecule type" value="Genomic_DNA"/>
</dbReference>
<accession>A0A432XH80</accession>
<protein>
    <submittedName>
        <fullName evidence="4">DUF1611 domain-containing protein</fullName>
    </submittedName>
</protein>
<dbReference type="InterPro" id="IPR035402">
    <property type="entry name" value="DgcN-like_N"/>
</dbReference>
<keyword evidence="5" id="KW-1185">Reference proteome</keyword>
<dbReference type="Proteomes" id="UP000286678">
    <property type="component" value="Unassembled WGS sequence"/>
</dbReference>